<name>A0A8J2MZW1_9PLEO</name>
<dbReference type="RefSeq" id="XP_043168970.1">
    <property type="nucleotide sequence ID" value="XM_043313035.1"/>
</dbReference>
<dbReference type="OrthoDB" id="1046782at2759"/>
<dbReference type="EMBL" id="CAJRGZ010000019">
    <property type="protein sequence ID" value="CAG5159107.1"/>
    <property type="molecule type" value="Genomic_DNA"/>
</dbReference>
<proteinExistence type="predicted"/>
<evidence type="ECO:0000313" key="1">
    <source>
        <dbReference type="EMBL" id="CAG5159107.1"/>
    </source>
</evidence>
<sequence>MFRGHSPLTFVENKESPVKLIEVTSDGHARRLEVTEDLIEGYIERDFATYGSRIEQPANVETIKLL</sequence>
<accession>A0A8J2MZW1</accession>
<reference evidence="1" key="1">
    <citation type="submission" date="2021-05" db="EMBL/GenBank/DDBJ databases">
        <authorList>
            <person name="Stam R."/>
        </authorList>
    </citation>
    <scope>NUCLEOTIDE SEQUENCE</scope>
    <source>
        <strain evidence="1">CS162</strain>
    </source>
</reference>
<dbReference type="AlphaFoldDB" id="A0A8J2MZW1"/>
<dbReference type="GeneID" id="67017192"/>
<dbReference type="Proteomes" id="UP000676310">
    <property type="component" value="Unassembled WGS sequence"/>
</dbReference>
<comment type="caution">
    <text evidence="1">The sequence shown here is derived from an EMBL/GenBank/DDBJ whole genome shotgun (WGS) entry which is preliminary data.</text>
</comment>
<evidence type="ECO:0000313" key="2">
    <source>
        <dbReference type="Proteomes" id="UP000676310"/>
    </source>
</evidence>
<gene>
    <name evidence="1" type="ORF">ALTATR162_LOCUS5416</name>
</gene>
<organism evidence="1 2">
    <name type="scientific">Alternaria atra</name>
    <dbReference type="NCBI Taxonomy" id="119953"/>
    <lineage>
        <taxon>Eukaryota</taxon>
        <taxon>Fungi</taxon>
        <taxon>Dikarya</taxon>
        <taxon>Ascomycota</taxon>
        <taxon>Pezizomycotina</taxon>
        <taxon>Dothideomycetes</taxon>
        <taxon>Pleosporomycetidae</taxon>
        <taxon>Pleosporales</taxon>
        <taxon>Pleosporineae</taxon>
        <taxon>Pleosporaceae</taxon>
        <taxon>Alternaria</taxon>
        <taxon>Alternaria sect. Ulocladioides</taxon>
    </lineage>
</organism>
<keyword evidence="2" id="KW-1185">Reference proteome</keyword>
<protein>
    <submittedName>
        <fullName evidence="1">Uncharacterized protein</fullName>
    </submittedName>
</protein>